<dbReference type="Gene3D" id="3.30.70.2740">
    <property type="match status" value="1"/>
</dbReference>
<evidence type="ECO:0000256" key="2">
    <source>
        <dbReference type="ARBA" id="ARBA00022630"/>
    </source>
</evidence>
<proteinExistence type="predicted"/>
<dbReference type="Gene3D" id="1.10.45.10">
    <property type="entry name" value="Vanillyl-alcohol Oxidase, Chain A, domain 4"/>
    <property type="match status" value="1"/>
</dbReference>
<dbReference type="Pfam" id="PF01565">
    <property type="entry name" value="FAD_binding_4"/>
    <property type="match status" value="1"/>
</dbReference>
<dbReference type="PROSITE" id="PS51387">
    <property type="entry name" value="FAD_PCMH"/>
    <property type="match status" value="1"/>
</dbReference>
<dbReference type="InterPro" id="IPR004113">
    <property type="entry name" value="FAD-bd_oxidored_4_C"/>
</dbReference>
<dbReference type="InterPro" id="IPR016164">
    <property type="entry name" value="FAD-linked_Oxase-like_C"/>
</dbReference>
<dbReference type="GO" id="GO:0071949">
    <property type="term" value="F:FAD binding"/>
    <property type="evidence" value="ECO:0007669"/>
    <property type="project" value="InterPro"/>
</dbReference>
<protein>
    <recommendedName>
        <fullName evidence="5">FAD-binding PCMH-type domain-containing protein</fullName>
    </recommendedName>
</protein>
<dbReference type="SUPFAM" id="SSF55103">
    <property type="entry name" value="FAD-linked oxidases, C-terminal domain"/>
    <property type="match status" value="1"/>
</dbReference>
<dbReference type="AlphaFoldDB" id="A0A0F9E6F8"/>
<gene>
    <name evidence="6" type="ORF">LCGC14_2463570</name>
</gene>
<dbReference type="Pfam" id="PF02913">
    <property type="entry name" value="FAD-oxidase_C"/>
    <property type="match status" value="1"/>
</dbReference>
<comment type="cofactor">
    <cofactor evidence="1">
        <name>FAD</name>
        <dbReference type="ChEBI" id="CHEBI:57692"/>
    </cofactor>
</comment>
<evidence type="ECO:0000256" key="1">
    <source>
        <dbReference type="ARBA" id="ARBA00001974"/>
    </source>
</evidence>
<feature type="non-terminal residue" evidence="6">
    <location>
        <position position="1"/>
    </location>
</feature>
<reference evidence="6" key="1">
    <citation type="journal article" date="2015" name="Nature">
        <title>Complex archaea that bridge the gap between prokaryotes and eukaryotes.</title>
        <authorList>
            <person name="Spang A."/>
            <person name="Saw J.H."/>
            <person name="Jorgensen S.L."/>
            <person name="Zaremba-Niedzwiedzka K."/>
            <person name="Martijn J."/>
            <person name="Lind A.E."/>
            <person name="van Eijk R."/>
            <person name="Schleper C."/>
            <person name="Guy L."/>
            <person name="Ettema T.J."/>
        </authorList>
    </citation>
    <scope>NUCLEOTIDE SEQUENCE</scope>
</reference>
<dbReference type="InterPro" id="IPR036318">
    <property type="entry name" value="FAD-bd_PCMH-like_sf"/>
</dbReference>
<dbReference type="Gene3D" id="3.30.465.10">
    <property type="match status" value="1"/>
</dbReference>
<dbReference type="InterPro" id="IPR051914">
    <property type="entry name" value="FAD-linked_OxidoTrans_Type4"/>
</dbReference>
<dbReference type="PANTHER" id="PTHR42934">
    <property type="entry name" value="GLYCOLATE OXIDASE SUBUNIT GLCD"/>
    <property type="match status" value="1"/>
</dbReference>
<feature type="domain" description="FAD-binding PCMH-type" evidence="5">
    <location>
        <begin position="1"/>
        <end position="176"/>
    </location>
</feature>
<evidence type="ECO:0000313" key="6">
    <source>
        <dbReference type="EMBL" id="KKL19628.1"/>
    </source>
</evidence>
<dbReference type="InterPro" id="IPR016171">
    <property type="entry name" value="Vanillyl_alc_oxidase_C-sub2"/>
</dbReference>
<name>A0A0F9E6F8_9ZZZZ</name>
<dbReference type="InterPro" id="IPR006094">
    <property type="entry name" value="Oxid_FAD_bind_N"/>
</dbReference>
<dbReference type="GO" id="GO:0016491">
    <property type="term" value="F:oxidoreductase activity"/>
    <property type="evidence" value="ECO:0007669"/>
    <property type="project" value="UniProtKB-KW"/>
</dbReference>
<dbReference type="SUPFAM" id="SSF56176">
    <property type="entry name" value="FAD-binding/transporter-associated domain-like"/>
    <property type="match status" value="1"/>
</dbReference>
<keyword evidence="4" id="KW-0560">Oxidoreductase</keyword>
<keyword evidence="2" id="KW-0285">Flavoprotein</keyword>
<evidence type="ECO:0000256" key="4">
    <source>
        <dbReference type="ARBA" id="ARBA00023002"/>
    </source>
</evidence>
<organism evidence="6">
    <name type="scientific">marine sediment metagenome</name>
    <dbReference type="NCBI Taxonomy" id="412755"/>
    <lineage>
        <taxon>unclassified sequences</taxon>
        <taxon>metagenomes</taxon>
        <taxon>ecological metagenomes</taxon>
    </lineage>
</organism>
<dbReference type="PANTHER" id="PTHR42934:SF1">
    <property type="entry name" value="GLYCOLATE OXIDASE SUBUNIT GLCD"/>
    <property type="match status" value="1"/>
</dbReference>
<evidence type="ECO:0000256" key="3">
    <source>
        <dbReference type="ARBA" id="ARBA00022827"/>
    </source>
</evidence>
<dbReference type="EMBL" id="LAZR01038414">
    <property type="protein sequence ID" value="KKL19628.1"/>
    <property type="molecule type" value="Genomic_DNA"/>
</dbReference>
<evidence type="ECO:0000259" key="5">
    <source>
        <dbReference type="PROSITE" id="PS51387"/>
    </source>
</evidence>
<dbReference type="InterPro" id="IPR016169">
    <property type="entry name" value="FAD-bd_PCMH_sub2"/>
</dbReference>
<comment type="caution">
    <text evidence="6">The sequence shown here is derived from an EMBL/GenBank/DDBJ whole genome shotgun (WGS) entry which is preliminary data.</text>
</comment>
<accession>A0A0F9E6F8</accession>
<keyword evidence="3" id="KW-0274">FAD</keyword>
<sequence length="444" mass="46877">LPEAVVLPYNANQVSQVVRIARRHNAPVTARGAGTGLSGGAIPCDGGVVIVTSRMNRILEVDAGNRIAVVEPGVINLDVTDAVSGHGLYYAPDPSSQNVCTIGGNVAENAGGPHCLRYGTTTNHVLGLEIVTPEGDLVWLGAKTPDPPGYDLTGLVVGSEGTLCIVTKVIVRLLSRPQSTVTLLAIFDEVDQASHAVSAIIGQGIVPAALEMMDRNTMRAVEEAVQAGYPPDAGAVLLIEVDGLEEETREQADSVRAVCEELGARELRIGFSAEDRERLWAGRKGALGALGRLAPSYYILDGVVPRSKLPAVLRGVYEACDSFGFQVANVFHAGDGNLHPNVMFDERVPGATQRVLDLGEVIMRLCVEAGGTITGEHGVGYEKRNYMSWIFSEDDLEVMAGVKLAFGATDAFNPGKMFPSSKGCGEVSSRMKAAIAKVGPDAYV</sequence>
<dbReference type="InterPro" id="IPR016166">
    <property type="entry name" value="FAD-bd_PCMH"/>
</dbReference>